<reference evidence="1" key="1">
    <citation type="submission" date="2019-03" db="EMBL/GenBank/DDBJ databases">
        <title>WGS assembly of Setaria viridis.</title>
        <authorList>
            <person name="Huang P."/>
            <person name="Jenkins J."/>
            <person name="Grimwood J."/>
            <person name="Barry K."/>
            <person name="Healey A."/>
            <person name="Mamidi S."/>
            <person name="Sreedasyam A."/>
            <person name="Shu S."/>
            <person name="Feldman M."/>
            <person name="Wu J."/>
            <person name="Yu Y."/>
            <person name="Chen C."/>
            <person name="Johnson J."/>
            <person name="Rokhsar D."/>
            <person name="Baxter I."/>
            <person name="Schmutz J."/>
            <person name="Brutnell T."/>
            <person name="Kellogg E."/>
        </authorList>
    </citation>
    <scope>NUCLEOTIDE SEQUENCE [LARGE SCALE GENOMIC DNA]</scope>
</reference>
<evidence type="ECO:0000313" key="2">
    <source>
        <dbReference type="Proteomes" id="UP000298652"/>
    </source>
</evidence>
<gene>
    <name evidence="1" type="ORF">SEVIR_2G111450v2</name>
</gene>
<evidence type="ECO:0000313" key="1">
    <source>
        <dbReference type="EMBL" id="TKW31525.1"/>
    </source>
</evidence>
<accession>A0A4U6VRJ6</accession>
<dbReference type="AlphaFoldDB" id="A0A4U6VRJ6"/>
<organism evidence="1 2">
    <name type="scientific">Setaria viridis</name>
    <name type="common">Green bristlegrass</name>
    <name type="synonym">Setaria italica subsp. viridis</name>
    <dbReference type="NCBI Taxonomy" id="4556"/>
    <lineage>
        <taxon>Eukaryota</taxon>
        <taxon>Viridiplantae</taxon>
        <taxon>Streptophyta</taxon>
        <taxon>Embryophyta</taxon>
        <taxon>Tracheophyta</taxon>
        <taxon>Spermatophyta</taxon>
        <taxon>Magnoliopsida</taxon>
        <taxon>Liliopsida</taxon>
        <taxon>Poales</taxon>
        <taxon>Poaceae</taxon>
        <taxon>PACMAD clade</taxon>
        <taxon>Panicoideae</taxon>
        <taxon>Panicodae</taxon>
        <taxon>Paniceae</taxon>
        <taxon>Cenchrinae</taxon>
        <taxon>Setaria</taxon>
    </lineage>
</organism>
<dbReference type="Gramene" id="TKW31525">
    <property type="protein sequence ID" value="TKW31525"/>
    <property type="gene ID" value="SEVIR_2G111450v2"/>
</dbReference>
<proteinExistence type="predicted"/>
<protein>
    <submittedName>
        <fullName evidence="1">Uncharacterized protein</fullName>
    </submittedName>
</protein>
<dbReference type="Proteomes" id="UP000298652">
    <property type="component" value="Chromosome 2"/>
</dbReference>
<keyword evidence="2" id="KW-1185">Reference proteome</keyword>
<sequence>METRRMRWRAADIARQASLVCNSACCHPRV</sequence>
<name>A0A4U6VRJ6_SETVI</name>
<dbReference type="EMBL" id="CM016553">
    <property type="protein sequence ID" value="TKW31525.1"/>
    <property type="molecule type" value="Genomic_DNA"/>
</dbReference>